<protein>
    <submittedName>
        <fullName evidence="2">Uncharacterized protein</fullName>
    </submittedName>
</protein>
<keyword evidence="1" id="KW-0812">Transmembrane</keyword>
<evidence type="ECO:0000313" key="2">
    <source>
        <dbReference type="EMBL" id="NLZ24492.1"/>
    </source>
</evidence>
<evidence type="ECO:0000313" key="3">
    <source>
        <dbReference type="Proteomes" id="UP000564033"/>
    </source>
</evidence>
<keyword evidence="1" id="KW-0472">Membrane</keyword>
<dbReference type="Proteomes" id="UP000564033">
    <property type="component" value="Unassembled WGS sequence"/>
</dbReference>
<gene>
    <name evidence="2" type="ORF">GX888_01975</name>
</gene>
<dbReference type="AlphaFoldDB" id="A0A847VDJ1"/>
<keyword evidence="1" id="KW-1133">Transmembrane helix</keyword>
<comment type="caution">
    <text evidence="2">The sequence shown here is derived from an EMBL/GenBank/DDBJ whole genome shotgun (WGS) entry which is preliminary data.</text>
</comment>
<organism evidence="2 3">
    <name type="scientific">Candidatus Dojkabacteria bacterium</name>
    <dbReference type="NCBI Taxonomy" id="2099670"/>
    <lineage>
        <taxon>Bacteria</taxon>
        <taxon>Candidatus Dojkabacteria</taxon>
    </lineage>
</organism>
<evidence type="ECO:0000256" key="1">
    <source>
        <dbReference type="SAM" id="Phobius"/>
    </source>
</evidence>
<reference evidence="2 3" key="1">
    <citation type="journal article" date="2020" name="Biotechnol. Biofuels">
        <title>New insights from the biogas microbiome by comprehensive genome-resolved metagenomics of nearly 1600 species originating from multiple anaerobic digesters.</title>
        <authorList>
            <person name="Campanaro S."/>
            <person name="Treu L."/>
            <person name="Rodriguez-R L.M."/>
            <person name="Kovalovszki A."/>
            <person name="Ziels R.M."/>
            <person name="Maus I."/>
            <person name="Zhu X."/>
            <person name="Kougias P.G."/>
            <person name="Basile A."/>
            <person name="Luo G."/>
            <person name="Schluter A."/>
            <person name="Konstantinidis K.T."/>
            <person name="Angelidaki I."/>
        </authorList>
    </citation>
    <scope>NUCLEOTIDE SEQUENCE [LARGE SCALE GENOMIC DNA]</scope>
    <source>
        <strain evidence="2">AS19jrsBPTG_9</strain>
    </source>
</reference>
<name>A0A847VDJ1_9BACT</name>
<feature type="transmembrane region" description="Helical" evidence="1">
    <location>
        <begin position="26"/>
        <end position="44"/>
    </location>
</feature>
<dbReference type="EMBL" id="JAAZIL010000048">
    <property type="protein sequence ID" value="NLZ24492.1"/>
    <property type="molecule type" value="Genomic_DNA"/>
</dbReference>
<proteinExistence type="predicted"/>
<accession>A0A847VDJ1</accession>
<sequence length="138" mass="15359">MIKKEFSNIKNLPASELLAKKPMEKLILWLIIGVALLVIIVLAVNNFTKKSVYFTGEQLQLVCPKPYSSRNDCSIETVVSDGNQISLIKFNSAGIYVVGISTDCDWTSIGNYPTCEVLGNDNQIYDIFDPEIPIDDLL</sequence>